<evidence type="ECO:0000313" key="1">
    <source>
        <dbReference type="EMBL" id="SDT08201.1"/>
    </source>
</evidence>
<dbReference type="Proteomes" id="UP000243904">
    <property type="component" value="Chromosome I"/>
</dbReference>
<dbReference type="NCBIfam" id="NF040700">
    <property type="entry name" value="VPA1262_N_dom"/>
    <property type="match status" value="1"/>
</dbReference>
<dbReference type="RefSeq" id="WP_146688714.1">
    <property type="nucleotide sequence ID" value="NZ_LT629750.1"/>
</dbReference>
<keyword evidence="2" id="KW-1185">Reference proteome</keyword>
<dbReference type="AlphaFoldDB" id="A0A1H1XGE8"/>
<proteinExistence type="predicted"/>
<gene>
    <name evidence="1" type="ORF">SAMN05444158_4311</name>
</gene>
<name>A0A1H1XGE8_9BRAD</name>
<sequence>MALAVTIFGLAERASPGILVYAYLRTIRGSGDYPPPIPSRDQFDPVIRRAIDGTELEVVIWDKTFTDAESETVLSDLRAGRFAVPAESPIEPKVLIEGQPFGPIVIVEHSGRVRSCGTGLLRASGVAMKDGVARIHRYLQSFIEVGEIAACLPTIFRIIAEESGLDRIYSKRRRLSCVELFLRDDSRLSANGPLFNARIEKPNFRSKAPTRRVLIRRDEALAGQPYRFHVALNNYDELIEERLFEIAGDIDEVVIEAANHVTDVELSVFHPNGQLADRISGAFVQSYEFGLTAAGRQDFLPQVFEGAPDAVDLSNRPRVATVAFSNPAPGDRSGGLDTLRHNVTDAAMLTGAENWKPENKWLRSSGEDQVEVIRWMKAKLEQPGVVRAFLVDPYLGSDAFRRIIIRHGNETISLVVLVSPGGADPDADTVDTPAAASHLDKLVVTAKEFSEQLCGRISVYHVKRGDGAKQAFHDRYLCTLNQKGTPTVYLLSNSLSKAAGDWPFAISELDRVSSWRVHSYIRALLDGKDRDRAISTSLIWQTPEPGTPALEKARLTESASPPPAETWKLAANLFLEELKQVVFNGSTDEIRGAGPVNRLLASWDSQTDALALADKVFEIVVHRQNVAVHISSMFAAGTADQARVSQRLDELLLNAFITALPPGGGAQPGHLPFDNRHAYLEHIARTIALAPSPTDFVRSRLNPIVAFIVGRLEAQRSDQTSCFEQLEAATCVVAVVLDVAIRAETSKRAYRIGMATDYIYWMGRLARSETAATRLTIDEDMRDVWRSDFLLAASKAAAARRALGDELAGPVQRILDDPLVIPAFKVALSDDGSQPAGP</sequence>
<protein>
    <submittedName>
        <fullName evidence="1">Uncharacterized protein</fullName>
    </submittedName>
</protein>
<evidence type="ECO:0000313" key="2">
    <source>
        <dbReference type="Proteomes" id="UP000243904"/>
    </source>
</evidence>
<reference evidence="2" key="1">
    <citation type="submission" date="2016-10" db="EMBL/GenBank/DDBJ databases">
        <authorList>
            <person name="Varghese N."/>
            <person name="Submissions S."/>
        </authorList>
    </citation>
    <scope>NUCLEOTIDE SEQUENCE [LARGE SCALE GENOMIC DNA]</scope>
    <source>
        <strain evidence="2">GAS369</strain>
    </source>
</reference>
<organism evidence="1 2">
    <name type="scientific">Bradyrhizobium canariense</name>
    <dbReference type="NCBI Taxonomy" id="255045"/>
    <lineage>
        <taxon>Bacteria</taxon>
        <taxon>Pseudomonadati</taxon>
        <taxon>Pseudomonadota</taxon>
        <taxon>Alphaproteobacteria</taxon>
        <taxon>Hyphomicrobiales</taxon>
        <taxon>Nitrobacteraceae</taxon>
        <taxon>Bradyrhizobium</taxon>
    </lineage>
</organism>
<dbReference type="EMBL" id="LT629750">
    <property type="protein sequence ID" value="SDT08201.1"/>
    <property type="molecule type" value="Genomic_DNA"/>
</dbReference>
<accession>A0A1H1XGE8</accession>